<comment type="similarity">
    <text evidence="2">Belongs to the SusD family.</text>
</comment>
<evidence type="ECO:0000256" key="4">
    <source>
        <dbReference type="ARBA" id="ARBA00023136"/>
    </source>
</evidence>
<gene>
    <name evidence="8" type="ORF">ERS852397_00771</name>
    <name evidence="10" type="ORF">F2Z09_02800</name>
    <name evidence="9" type="ORF">F2Z22_01725</name>
</gene>
<organism evidence="8 11">
    <name type="scientific">Bacteroides finegoldii</name>
    <dbReference type="NCBI Taxonomy" id="338188"/>
    <lineage>
        <taxon>Bacteria</taxon>
        <taxon>Pseudomonadati</taxon>
        <taxon>Bacteroidota</taxon>
        <taxon>Bacteroidia</taxon>
        <taxon>Bacteroidales</taxon>
        <taxon>Bacteroidaceae</taxon>
        <taxon>Bacteroides</taxon>
    </lineage>
</organism>
<evidence type="ECO:0000259" key="6">
    <source>
        <dbReference type="Pfam" id="PF07980"/>
    </source>
</evidence>
<dbReference type="GO" id="GO:0009279">
    <property type="term" value="C:cell outer membrane"/>
    <property type="evidence" value="ECO:0007669"/>
    <property type="project" value="UniProtKB-SubCell"/>
</dbReference>
<dbReference type="STRING" id="338188.ERS852397_00771"/>
<feature type="domain" description="SusD-like N-terminal" evidence="7">
    <location>
        <begin position="71"/>
        <end position="203"/>
    </location>
</feature>
<dbReference type="Pfam" id="PF07980">
    <property type="entry name" value="SusD_RagB"/>
    <property type="match status" value="1"/>
</dbReference>
<keyword evidence="5" id="KW-0998">Cell outer membrane</keyword>
<dbReference type="EMBL" id="VWAG01000003">
    <property type="protein sequence ID" value="KAA5259717.1"/>
    <property type="molecule type" value="Genomic_DNA"/>
</dbReference>
<dbReference type="AlphaFoldDB" id="A0A173ZE92"/>
<reference evidence="12 13" key="2">
    <citation type="journal article" date="2019" name="Nat. Med.">
        <title>A library of human gut bacterial isolates paired with longitudinal multiomics data enables mechanistic microbiome research.</title>
        <authorList>
            <person name="Poyet M."/>
            <person name="Groussin M."/>
            <person name="Gibbons S.M."/>
            <person name="Avila-Pacheco J."/>
            <person name="Jiang X."/>
            <person name="Kearney S.M."/>
            <person name="Perrotta A.R."/>
            <person name="Berdy B."/>
            <person name="Zhao S."/>
            <person name="Lieberman T.D."/>
            <person name="Swanson P.K."/>
            <person name="Smith M."/>
            <person name="Roesemann S."/>
            <person name="Alexander J.E."/>
            <person name="Rich S.A."/>
            <person name="Livny J."/>
            <person name="Vlamakis H."/>
            <person name="Clish C."/>
            <person name="Bullock K."/>
            <person name="Deik A."/>
            <person name="Scott J."/>
            <person name="Pierce K.A."/>
            <person name="Xavier R.J."/>
            <person name="Alm E.J."/>
        </authorList>
    </citation>
    <scope>NUCLEOTIDE SEQUENCE [LARGE SCALE GENOMIC DNA]</scope>
    <source>
        <strain evidence="10 13">BIOML-A2</strain>
        <strain evidence="9 12">BIOML-A6</strain>
    </source>
</reference>
<evidence type="ECO:0000313" key="12">
    <source>
        <dbReference type="Proteomes" id="UP000421791"/>
    </source>
</evidence>
<comment type="subcellular location">
    <subcellularLocation>
        <location evidence="1">Cell outer membrane</location>
    </subcellularLocation>
</comment>
<evidence type="ECO:0000313" key="9">
    <source>
        <dbReference type="EMBL" id="KAA5232724.1"/>
    </source>
</evidence>
<keyword evidence="13" id="KW-1185">Reference proteome</keyword>
<dbReference type="InterPro" id="IPR033985">
    <property type="entry name" value="SusD-like_N"/>
</dbReference>
<accession>A0A173ZE92</accession>
<evidence type="ECO:0000313" key="13">
    <source>
        <dbReference type="Proteomes" id="UP000440198"/>
    </source>
</evidence>
<keyword evidence="3" id="KW-0732">Signal</keyword>
<evidence type="ECO:0000256" key="5">
    <source>
        <dbReference type="ARBA" id="ARBA00023237"/>
    </source>
</evidence>
<dbReference type="InterPro" id="IPR011990">
    <property type="entry name" value="TPR-like_helical_dom_sf"/>
</dbReference>
<proteinExistence type="inferred from homology"/>
<dbReference type="Pfam" id="PF14322">
    <property type="entry name" value="SusD-like_3"/>
    <property type="match status" value="1"/>
</dbReference>
<dbReference type="Proteomes" id="UP000440198">
    <property type="component" value="Unassembled WGS sequence"/>
</dbReference>
<evidence type="ECO:0000256" key="3">
    <source>
        <dbReference type="ARBA" id="ARBA00022729"/>
    </source>
</evidence>
<dbReference type="Proteomes" id="UP000095517">
    <property type="component" value="Unassembled WGS sequence"/>
</dbReference>
<dbReference type="RefSeq" id="WP_007751094.1">
    <property type="nucleotide sequence ID" value="NZ_CABIXA010000003.1"/>
</dbReference>
<dbReference type="Gene3D" id="1.25.40.390">
    <property type="match status" value="1"/>
</dbReference>
<dbReference type="Proteomes" id="UP000421791">
    <property type="component" value="Unassembled WGS sequence"/>
</dbReference>
<keyword evidence="4" id="KW-0472">Membrane</keyword>
<dbReference type="SUPFAM" id="SSF48452">
    <property type="entry name" value="TPR-like"/>
    <property type="match status" value="1"/>
</dbReference>
<dbReference type="EMBL" id="CYZH01000003">
    <property type="protein sequence ID" value="CUN74103.1"/>
    <property type="molecule type" value="Genomic_DNA"/>
</dbReference>
<evidence type="ECO:0000256" key="1">
    <source>
        <dbReference type="ARBA" id="ARBA00004442"/>
    </source>
</evidence>
<evidence type="ECO:0000313" key="11">
    <source>
        <dbReference type="Proteomes" id="UP000095517"/>
    </source>
</evidence>
<reference evidence="8 11" key="1">
    <citation type="submission" date="2015-09" db="EMBL/GenBank/DDBJ databases">
        <authorList>
            <consortium name="Pathogen Informatics"/>
        </authorList>
    </citation>
    <scope>NUCLEOTIDE SEQUENCE [LARGE SCALE GENOMIC DNA]</scope>
    <source>
        <strain evidence="8 11">2789STDY5608840</strain>
    </source>
</reference>
<name>A0A173ZE92_9BACE</name>
<dbReference type="PROSITE" id="PS51257">
    <property type="entry name" value="PROKAR_LIPOPROTEIN"/>
    <property type="match status" value="1"/>
</dbReference>
<dbReference type="InterPro" id="IPR012944">
    <property type="entry name" value="SusD_RagB_dom"/>
</dbReference>
<evidence type="ECO:0000313" key="8">
    <source>
        <dbReference type="EMBL" id="CUN74103.1"/>
    </source>
</evidence>
<evidence type="ECO:0000256" key="2">
    <source>
        <dbReference type="ARBA" id="ARBA00006275"/>
    </source>
</evidence>
<sequence>MKLNNLIYGVLTIFAFSSCADQMEYSEYNPYDAGYVKRTFYDVGGLVSNIYQSLDSDFGNYSGAILGSATDESQYSYTGNAIETFYNGAWSPVNAQSSMWTSCYKAIANCNNYLEEFTGLTFSEYEQISDYEAEMYRYNNYQYEVRFLRAYFYFNLVRQYGDVPFTDHVLSTTEVNTLTRKPAQEVFDWIIKECDEIKDLIIPDYNNLGALVPSGESAETGRANKRTVLALKARTALYAASPLFNSHQEGSQGYKELWYRAAKANKELIETCEDAGMRLIDDYENLWDAKSYSIAIDELIFGCRAIRATNSFEKYNFPVGLENCRGGNCPTQTLVDAYELKDSGERPDKKADYDKNKPYYEGRDPRFEKTIAKNGDTKWPNWNETALETYQGGANAEPLSGGTPTGYYLKKYCQTSINTTTAKPTTDNHTWIIYRLGEFYLNYAEALFKYLGTAYATNNEFPIPANEMVSKTRRRTKVNMPKFPAGLDNKLWWEKYQNERMVELAFEGHRFWDVRRWKEGDKHFSSIDEMKIYKSGDSYSYRRVTVNRQWDDKMYFFPIPQSEKAKNPNLTQNPGW</sequence>
<evidence type="ECO:0000259" key="7">
    <source>
        <dbReference type="Pfam" id="PF14322"/>
    </source>
</evidence>
<feature type="domain" description="RagB/SusD" evidence="6">
    <location>
        <begin position="322"/>
        <end position="576"/>
    </location>
</feature>
<dbReference type="EMBL" id="VWAK01000002">
    <property type="protein sequence ID" value="KAA5232724.1"/>
    <property type="molecule type" value="Genomic_DNA"/>
</dbReference>
<dbReference type="GeneID" id="92989140"/>
<evidence type="ECO:0000313" key="10">
    <source>
        <dbReference type="EMBL" id="KAA5259717.1"/>
    </source>
</evidence>
<protein>
    <submittedName>
        <fullName evidence="8 9">SusD family</fullName>
    </submittedName>
</protein>